<keyword evidence="7" id="KW-0067">ATP-binding</keyword>
<keyword evidence="8" id="KW-1133">Transmembrane helix</keyword>
<gene>
    <name evidence="13" type="ORF">jhhlp_004048</name>
</gene>
<accession>A0A2N3NAG8</accession>
<evidence type="ECO:0000313" key="14">
    <source>
        <dbReference type="Proteomes" id="UP000233524"/>
    </source>
</evidence>
<dbReference type="PANTHER" id="PTHR43267">
    <property type="entry name" value="TRNA THREONYLCARBAMOYLADENOSINE DEHYDRATASE"/>
    <property type="match status" value="1"/>
</dbReference>
<protein>
    <recommendedName>
        <fullName evidence="12">THIF-type NAD/FAD binding fold domain-containing protein</fullName>
    </recommendedName>
</protein>
<feature type="domain" description="THIF-type NAD/FAD binding fold" evidence="12">
    <location>
        <begin position="118"/>
        <end position="377"/>
    </location>
</feature>
<dbReference type="GO" id="GO:0061504">
    <property type="term" value="P:cyclic threonylcarbamoyladenosine biosynthetic process"/>
    <property type="evidence" value="ECO:0007669"/>
    <property type="project" value="TreeGrafter"/>
</dbReference>
<keyword evidence="9" id="KW-0496">Mitochondrion</keyword>
<keyword evidence="3" id="KW-0436">Ligase</keyword>
<name>A0A2N3NAG8_9PEZI</name>
<dbReference type="InParanoid" id="A0A2N3NAG8"/>
<dbReference type="PANTHER" id="PTHR43267:SF2">
    <property type="entry name" value="TRNA THREONYLCARBAMOYLADENOSINE DEHYDRATASE 1-RELATED"/>
    <property type="match status" value="1"/>
</dbReference>
<comment type="function">
    <text evidence="11">Catalyzes the ATP-dependent dehydration of threonylcarbamoyladenosine at position 37 (t(6)A37) to form cyclic t(6)A37 (ct(6)A37) in tRNAs that read codons beginning with adenine.</text>
</comment>
<evidence type="ECO:0000259" key="12">
    <source>
        <dbReference type="Pfam" id="PF00899"/>
    </source>
</evidence>
<dbReference type="Proteomes" id="UP000233524">
    <property type="component" value="Unassembled WGS sequence"/>
</dbReference>
<evidence type="ECO:0000256" key="2">
    <source>
        <dbReference type="ARBA" id="ARBA00009919"/>
    </source>
</evidence>
<sequence length="527" mass="57516">MSQFISDLTANPRFQLAATAVLSGATVAALILGYQTLEQEERLSELKSSIPSLSDAGPTVSQFPTARRSFTELIKVQIKNNVVNPKFVDKDDLRNEALARRAQQGDFDEELILEQLARNRVFLGDEGLAKLRDAFIVVVGLGGVGSHCTAALARSGVSKLRLIDFDQVTLSSLNRHAVATLADVGMAKVQCMYRRLIAITPWVEFDLRQEKFDKDVAGDMLAPWSRDGRKPDFIIDAIDNIETKVALLKFCHDQKLPVISAAGSGCKSDPTRVMVGDISATTDDPLSRSTRRKLKLQDVTSGIPVVYSVEKGGEGKASLMPLSDEEFQKGSVGDLGALPNFRVRILPVLGTMPAIFGYTVANHVILSITGYPINYPAVKTRDKAYDTALSFLQGAEEKIVCAREGLSDPLAAMGLKCAVSAGDVTYLIEEVYRGRSVVSGVPTKLVLVRWKPPEGSIMTTIGSGADEQKTSNIKLRNIVCMTKEEATRHIEKVLKGGAKLEDVYDSEVLERVRARLAEAEEAEKDRM</sequence>
<evidence type="ECO:0000256" key="8">
    <source>
        <dbReference type="ARBA" id="ARBA00022989"/>
    </source>
</evidence>
<evidence type="ECO:0000256" key="6">
    <source>
        <dbReference type="ARBA" id="ARBA00022787"/>
    </source>
</evidence>
<comment type="similarity">
    <text evidence="2">Belongs to the HesA/MoeB/ThiF family.</text>
</comment>
<comment type="caution">
    <text evidence="13">The sequence shown here is derived from an EMBL/GenBank/DDBJ whole genome shotgun (WGS) entry which is preliminary data.</text>
</comment>
<keyword evidence="6" id="KW-1000">Mitochondrion outer membrane</keyword>
<keyword evidence="14" id="KW-1185">Reference proteome</keyword>
<dbReference type="CDD" id="cd00755">
    <property type="entry name" value="YgdL_like"/>
    <property type="match status" value="1"/>
</dbReference>
<evidence type="ECO:0000256" key="4">
    <source>
        <dbReference type="ARBA" id="ARBA00022692"/>
    </source>
</evidence>
<reference evidence="13 14" key="1">
    <citation type="journal article" date="2017" name="G3 (Bethesda)">
        <title>First Draft Genome Sequence of the Pathogenic Fungus Lomentospora prolificans (Formerly Scedosporium prolificans).</title>
        <authorList>
            <person name="Luo R."/>
            <person name="Zimin A."/>
            <person name="Workman R."/>
            <person name="Fan Y."/>
            <person name="Pertea G."/>
            <person name="Grossman N."/>
            <person name="Wear M.P."/>
            <person name="Jia B."/>
            <person name="Miller H."/>
            <person name="Casadevall A."/>
            <person name="Timp W."/>
            <person name="Zhang S.X."/>
            <person name="Salzberg S.L."/>
        </authorList>
    </citation>
    <scope>NUCLEOTIDE SEQUENCE [LARGE SCALE GENOMIC DNA]</scope>
    <source>
        <strain evidence="13 14">JHH-5317</strain>
    </source>
</reference>
<evidence type="ECO:0000256" key="7">
    <source>
        <dbReference type="ARBA" id="ARBA00022840"/>
    </source>
</evidence>
<dbReference type="GO" id="GO:0008641">
    <property type="term" value="F:ubiquitin-like modifier activating enzyme activity"/>
    <property type="evidence" value="ECO:0007669"/>
    <property type="project" value="InterPro"/>
</dbReference>
<keyword evidence="4" id="KW-0812">Transmembrane</keyword>
<evidence type="ECO:0000256" key="10">
    <source>
        <dbReference type="ARBA" id="ARBA00023136"/>
    </source>
</evidence>
<evidence type="ECO:0000256" key="1">
    <source>
        <dbReference type="ARBA" id="ARBA00004374"/>
    </source>
</evidence>
<dbReference type="Pfam" id="PF00899">
    <property type="entry name" value="ThiF"/>
    <property type="match status" value="1"/>
</dbReference>
<dbReference type="Gene3D" id="3.40.50.720">
    <property type="entry name" value="NAD(P)-binding Rossmann-like Domain"/>
    <property type="match status" value="1"/>
</dbReference>
<proteinExistence type="inferred from homology"/>
<keyword evidence="5" id="KW-0547">Nucleotide-binding</keyword>
<evidence type="ECO:0000256" key="11">
    <source>
        <dbReference type="ARBA" id="ARBA00060084"/>
    </source>
</evidence>
<dbReference type="STRING" id="41688.A0A2N3NAG8"/>
<comment type="subcellular location">
    <subcellularLocation>
        <location evidence="1">Mitochondrion outer membrane</location>
        <topology evidence="1">Multi-pass membrane protein</topology>
    </subcellularLocation>
</comment>
<dbReference type="EMBL" id="NLAX01000010">
    <property type="protein sequence ID" value="PKS09433.1"/>
    <property type="molecule type" value="Genomic_DNA"/>
</dbReference>
<dbReference type="FunCoup" id="A0A2N3NAG8">
    <property type="interactions" value="180"/>
</dbReference>
<dbReference type="VEuPathDB" id="FungiDB:jhhlp_004048"/>
<evidence type="ECO:0000256" key="9">
    <source>
        <dbReference type="ARBA" id="ARBA00023128"/>
    </source>
</evidence>
<dbReference type="InterPro" id="IPR045886">
    <property type="entry name" value="ThiF/MoeB/HesA"/>
</dbReference>
<dbReference type="GO" id="GO:0061503">
    <property type="term" value="F:tRNA threonylcarbamoyladenosine dehydratase"/>
    <property type="evidence" value="ECO:0007669"/>
    <property type="project" value="TreeGrafter"/>
</dbReference>
<dbReference type="GO" id="GO:0005524">
    <property type="term" value="F:ATP binding"/>
    <property type="evidence" value="ECO:0007669"/>
    <property type="project" value="UniProtKB-KW"/>
</dbReference>
<dbReference type="GO" id="GO:0005741">
    <property type="term" value="C:mitochondrial outer membrane"/>
    <property type="evidence" value="ECO:0007669"/>
    <property type="project" value="UniProtKB-SubCell"/>
</dbReference>
<evidence type="ECO:0000313" key="13">
    <source>
        <dbReference type="EMBL" id="PKS09433.1"/>
    </source>
</evidence>
<dbReference type="InterPro" id="IPR000594">
    <property type="entry name" value="ThiF_NAD_FAD-bd"/>
</dbReference>
<evidence type="ECO:0000256" key="3">
    <source>
        <dbReference type="ARBA" id="ARBA00022598"/>
    </source>
</evidence>
<dbReference type="InterPro" id="IPR035985">
    <property type="entry name" value="Ubiquitin-activating_enz"/>
</dbReference>
<dbReference type="SUPFAM" id="SSF69572">
    <property type="entry name" value="Activating enzymes of the ubiquitin-like proteins"/>
    <property type="match status" value="1"/>
</dbReference>
<dbReference type="FunFam" id="3.40.50.720:FF:000125">
    <property type="entry name" value="tRNA threonylcarbamoyladenosine dehydratase 2-like"/>
    <property type="match status" value="1"/>
</dbReference>
<organism evidence="13 14">
    <name type="scientific">Lomentospora prolificans</name>
    <dbReference type="NCBI Taxonomy" id="41688"/>
    <lineage>
        <taxon>Eukaryota</taxon>
        <taxon>Fungi</taxon>
        <taxon>Dikarya</taxon>
        <taxon>Ascomycota</taxon>
        <taxon>Pezizomycotina</taxon>
        <taxon>Sordariomycetes</taxon>
        <taxon>Hypocreomycetidae</taxon>
        <taxon>Microascales</taxon>
        <taxon>Microascaceae</taxon>
        <taxon>Lomentospora</taxon>
    </lineage>
</organism>
<dbReference type="OrthoDB" id="10265862at2759"/>
<evidence type="ECO:0000256" key="5">
    <source>
        <dbReference type="ARBA" id="ARBA00022741"/>
    </source>
</evidence>
<keyword evidence="10" id="KW-0472">Membrane</keyword>
<dbReference type="AlphaFoldDB" id="A0A2N3NAG8"/>